<keyword evidence="6 10" id="KW-0418">Kinase</keyword>
<dbReference type="NCBIfam" id="TIGR01498">
    <property type="entry name" value="folK"/>
    <property type="match status" value="1"/>
</dbReference>
<evidence type="ECO:0000256" key="4">
    <source>
        <dbReference type="ARBA" id="ARBA00022679"/>
    </source>
</evidence>
<evidence type="ECO:0000256" key="8">
    <source>
        <dbReference type="ARBA" id="ARBA00022909"/>
    </source>
</evidence>
<dbReference type="EC" id="2.7.6.3" evidence="3"/>
<dbReference type="CDD" id="cd00483">
    <property type="entry name" value="HPPK"/>
    <property type="match status" value="1"/>
</dbReference>
<accession>A0A1M5P470</accession>
<dbReference type="InterPro" id="IPR035907">
    <property type="entry name" value="Hppk_sf"/>
</dbReference>
<dbReference type="PANTHER" id="PTHR43071">
    <property type="entry name" value="2-AMINO-4-HYDROXY-6-HYDROXYMETHYLDIHYDROPTERIDINE PYROPHOSPHOKINASE"/>
    <property type="match status" value="1"/>
</dbReference>
<name>A0A1M5P470_9FIRM</name>
<keyword evidence="4" id="KW-0808">Transferase</keyword>
<dbReference type="PROSITE" id="PS00794">
    <property type="entry name" value="HPPK"/>
    <property type="match status" value="1"/>
</dbReference>
<dbReference type="GO" id="GO:0005524">
    <property type="term" value="F:ATP binding"/>
    <property type="evidence" value="ECO:0007669"/>
    <property type="project" value="UniProtKB-KW"/>
</dbReference>
<comment type="pathway">
    <text evidence="2">Cofactor biosynthesis; tetrahydrofolate biosynthesis; 2-amino-4-hydroxy-6-hydroxymethyl-7,8-dihydropteridine diphosphate from 7,8-dihydroneopterin triphosphate: step 4/4.</text>
</comment>
<dbReference type="UniPathway" id="UPA00077">
    <property type="reaction ID" value="UER00155"/>
</dbReference>
<evidence type="ECO:0000256" key="7">
    <source>
        <dbReference type="ARBA" id="ARBA00022840"/>
    </source>
</evidence>
<dbReference type="Pfam" id="PF01288">
    <property type="entry name" value="HPPK"/>
    <property type="match status" value="1"/>
</dbReference>
<protein>
    <recommendedName>
        <fullName evidence="3">2-amino-4-hydroxy-6-hydroxymethyldihydropteridine diphosphokinase</fullName>
        <ecNumber evidence="3">2.7.6.3</ecNumber>
    </recommendedName>
</protein>
<dbReference type="GO" id="GO:0046654">
    <property type="term" value="P:tetrahydrofolate biosynthetic process"/>
    <property type="evidence" value="ECO:0007669"/>
    <property type="project" value="UniProtKB-UniPathway"/>
</dbReference>
<organism evidence="10 11">
    <name type="scientific">Tepidibacter thalassicus DSM 15285</name>
    <dbReference type="NCBI Taxonomy" id="1123350"/>
    <lineage>
        <taxon>Bacteria</taxon>
        <taxon>Bacillati</taxon>
        <taxon>Bacillota</taxon>
        <taxon>Clostridia</taxon>
        <taxon>Peptostreptococcales</taxon>
        <taxon>Peptostreptococcaceae</taxon>
        <taxon>Tepidibacter</taxon>
    </lineage>
</organism>
<dbReference type="Gene3D" id="3.30.70.560">
    <property type="entry name" value="7,8-Dihydro-6-hydroxymethylpterin-pyrophosphokinase HPPK"/>
    <property type="match status" value="1"/>
</dbReference>
<dbReference type="PANTHER" id="PTHR43071:SF1">
    <property type="entry name" value="2-AMINO-4-HYDROXY-6-HYDROXYMETHYLDIHYDROPTERIDINE PYROPHOSPHOKINASE"/>
    <property type="match status" value="1"/>
</dbReference>
<evidence type="ECO:0000256" key="3">
    <source>
        <dbReference type="ARBA" id="ARBA00013253"/>
    </source>
</evidence>
<dbReference type="RefSeq" id="WP_072723166.1">
    <property type="nucleotide sequence ID" value="NZ_FQXH01000005.1"/>
</dbReference>
<dbReference type="EMBL" id="FQXH01000005">
    <property type="protein sequence ID" value="SHG96538.1"/>
    <property type="molecule type" value="Genomic_DNA"/>
</dbReference>
<evidence type="ECO:0000256" key="1">
    <source>
        <dbReference type="ARBA" id="ARBA00000198"/>
    </source>
</evidence>
<dbReference type="InterPro" id="IPR000550">
    <property type="entry name" value="Hppk"/>
</dbReference>
<dbReference type="GO" id="GO:0003848">
    <property type="term" value="F:2-amino-4-hydroxy-6-hydroxymethyldihydropteridine diphosphokinase activity"/>
    <property type="evidence" value="ECO:0007669"/>
    <property type="project" value="UniProtKB-EC"/>
</dbReference>
<reference evidence="11" key="1">
    <citation type="submission" date="2016-11" db="EMBL/GenBank/DDBJ databases">
        <authorList>
            <person name="Varghese N."/>
            <person name="Submissions S."/>
        </authorList>
    </citation>
    <scope>NUCLEOTIDE SEQUENCE [LARGE SCALE GENOMIC DNA]</scope>
    <source>
        <strain evidence="11">DSM 15285</strain>
    </source>
</reference>
<evidence type="ECO:0000256" key="6">
    <source>
        <dbReference type="ARBA" id="ARBA00022777"/>
    </source>
</evidence>
<dbReference type="SUPFAM" id="SSF55083">
    <property type="entry name" value="6-hydroxymethyl-7,8-dihydropterin pyrophosphokinase, HPPK"/>
    <property type="match status" value="1"/>
</dbReference>
<dbReference type="GO" id="GO:0016301">
    <property type="term" value="F:kinase activity"/>
    <property type="evidence" value="ECO:0007669"/>
    <property type="project" value="UniProtKB-KW"/>
</dbReference>
<sequence length="161" mass="18965">MNNVYLSLGTNIGDREKYLNDAIDLISELENTKIVKISKVYETKPWGYTNQENFLNLCLKINTGLSPHELLNKCQEIEKILKRERIIRWGPRTIDIDILIYDDIICNGENLTLPHPRIQERAFVLVPLMDLNENLVVKNKRVKEWLKLVDVEEVKEYIRDE</sequence>
<dbReference type="GO" id="GO:0046656">
    <property type="term" value="P:folic acid biosynthetic process"/>
    <property type="evidence" value="ECO:0007669"/>
    <property type="project" value="UniProtKB-KW"/>
</dbReference>
<dbReference type="OrthoDB" id="9808041at2"/>
<dbReference type="AlphaFoldDB" id="A0A1M5P470"/>
<keyword evidence="11" id="KW-1185">Reference proteome</keyword>
<gene>
    <name evidence="10" type="ORF">SAMN02744040_00377</name>
</gene>
<evidence type="ECO:0000256" key="2">
    <source>
        <dbReference type="ARBA" id="ARBA00005051"/>
    </source>
</evidence>
<comment type="catalytic activity">
    <reaction evidence="1">
        <text>6-hydroxymethyl-7,8-dihydropterin + ATP = (7,8-dihydropterin-6-yl)methyl diphosphate + AMP + H(+)</text>
        <dbReference type="Rhea" id="RHEA:11412"/>
        <dbReference type="ChEBI" id="CHEBI:15378"/>
        <dbReference type="ChEBI" id="CHEBI:30616"/>
        <dbReference type="ChEBI" id="CHEBI:44841"/>
        <dbReference type="ChEBI" id="CHEBI:72950"/>
        <dbReference type="ChEBI" id="CHEBI:456215"/>
        <dbReference type="EC" id="2.7.6.3"/>
    </reaction>
</comment>
<keyword evidence="7" id="KW-0067">ATP-binding</keyword>
<evidence type="ECO:0000259" key="9">
    <source>
        <dbReference type="PROSITE" id="PS00794"/>
    </source>
</evidence>
<dbReference type="STRING" id="1123350.SAMN02744040_00377"/>
<proteinExistence type="predicted"/>
<keyword evidence="5" id="KW-0547">Nucleotide-binding</keyword>
<feature type="domain" description="7,8-dihydro-6-hydroxymethylpterin-pyrophosphokinase" evidence="9">
    <location>
        <begin position="88"/>
        <end position="99"/>
    </location>
</feature>
<evidence type="ECO:0000256" key="5">
    <source>
        <dbReference type="ARBA" id="ARBA00022741"/>
    </source>
</evidence>
<dbReference type="Proteomes" id="UP000242520">
    <property type="component" value="Unassembled WGS sequence"/>
</dbReference>
<evidence type="ECO:0000313" key="11">
    <source>
        <dbReference type="Proteomes" id="UP000242520"/>
    </source>
</evidence>
<keyword evidence="8" id="KW-0289">Folate biosynthesis</keyword>
<evidence type="ECO:0000313" key="10">
    <source>
        <dbReference type="EMBL" id="SHG96538.1"/>
    </source>
</evidence>